<organism evidence="4 5">
    <name type="scientific">Lawsonia intracellularis (strain PHE/MN1-00)</name>
    <dbReference type="NCBI Taxonomy" id="363253"/>
    <lineage>
        <taxon>Bacteria</taxon>
        <taxon>Pseudomonadati</taxon>
        <taxon>Thermodesulfobacteriota</taxon>
        <taxon>Desulfovibrionia</taxon>
        <taxon>Desulfovibrionales</taxon>
        <taxon>Desulfovibrionaceae</taxon>
        <taxon>Lawsonia</taxon>
    </lineage>
</organism>
<dbReference type="KEGG" id="lip:LIC075"/>
<gene>
    <name evidence="4" type="ordered locus">LIC075</name>
</gene>
<feature type="domain" description="Tail protein NMB1110-like C-terminal" evidence="2">
    <location>
        <begin position="274"/>
        <end position="339"/>
    </location>
</feature>
<dbReference type="InterPro" id="IPR026276">
    <property type="entry name" value="Baseplate_GpP"/>
</dbReference>
<evidence type="ECO:0000259" key="1">
    <source>
        <dbReference type="Pfam" id="PF21683"/>
    </source>
</evidence>
<name>Q1MNQ6_LAWIP</name>
<dbReference type="Pfam" id="PF22255">
    <property type="entry name" value="Gp44-like_2nd"/>
    <property type="match status" value="1"/>
</dbReference>
<dbReference type="InterPro" id="IPR054034">
    <property type="entry name" value="NMB1110-like_C"/>
</dbReference>
<dbReference type="Pfam" id="PF21683">
    <property type="entry name" value="GpP-like_1st"/>
    <property type="match status" value="1"/>
</dbReference>
<proteinExistence type="predicted"/>
<dbReference type="Gene3D" id="3.55.50.10">
    <property type="entry name" value="Baseplate protein-like domains"/>
    <property type="match status" value="1"/>
</dbReference>
<dbReference type="SUPFAM" id="SSF69279">
    <property type="entry name" value="Phage tail proteins"/>
    <property type="match status" value="2"/>
</dbReference>
<accession>Q1MNQ6</accession>
<evidence type="ECO:0000313" key="5">
    <source>
        <dbReference type="Proteomes" id="UP000002430"/>
    </source>
</evidence>
<dbReference type="Gene3D" id="2.30.300.10">
    <property type="entry name" value="Baseplate protein-like domain - beta roll fold"/>
    <property type="match status" value="1"/>
</dbReference>
<dbReference type="Pfam" id="PF22174">
    <property type="entry name" value="NMB1110-like_C"/>
    <property type="match status" value="1"/>
</dbReference>
<reference evidence="4 5" key="1">
    <citation type="submission" date="2005-11" db="EMBL/GenBank/DDBJ databases">
        <title>The complete genome sequence of Lawsonia intracellularis: the causative agent of proliferative enteropathy.</title>
        <authorList>
            <person name="Kaur K."/>
            <person name="Zhang Q."/>
            <person name="Beckler D."/>
            <person name="Munir S."/>
            <person name="Li L."/>
            <person name="Kinsley K."/>
            <person name="Herron L."/>
            <person name="Peterson A."/>
            <person name="May B."/>
            <person name="Singh S."/>
            <person name="Gebhart C."/>
            <person name="Kapur V."/>
        </authorList>
    </citation>
    <scope>NUCLEOTIDE SEQUENCE [LARGE SCALE GENOMIC DNA]</scope>
    <source>
        <strain evidence="4 5">PHE/MN1-00</strain>
        <plasmid evidence="5">pLaw3</plasmid>
    </source>
</reference>
<dbReference type="OrthoDB" id="9016931at2"/>
<dbReference type="AlphaFoldDB" id="Q1MNQ6"/>
<dbReference type="RefSeq" id="WP_011527394.1">
    <property type="nucleotide sequence ID" value="NC_008014.1"/>
</dbReference>
<keyword evidence="4" id="KW-0614">Plasmid</keyword>
<dbReference type="Proteomes" id="UP000002430">
    <property type="component" value="Plasmid 3"/>
</dbReference>
<evidence type="ECO:0000313" key="4">
    <source>
        <dbReference type="EMBL" id="CAJ54027.1"/>
    </source>
</evidence>
<dbReference type="HOGENOM" id="CLU_060292_1_0_7"/>
<dbReference type="InterPro" id="IPR023399">
    <property type="entry name" value="Baseplate-like_2-layer_sand"/>
</dbReference>
<keyword evidence="5" id="KW-1185">Reference proteome</keyword>
<protein>
    <submittedName>
        <fullName evidence="4">Phage tail protein</fullName>
    </submittedName>
</protein>
<sequence>MNTVTTIRDVCPTLCVAGHMHRDWLRYSVDSGFFTPADGWSVSLGLPDGKLPSWLALWAEVELAFDGIVALTGRIDHIRHSVNTKGHSLELAGRDKAGILLDCSAPIFVTQQITLPELIATVVRPLGIDTIDVDTLSTLLFQKSTVEPGMTAWEAIQDAASANGLWPWFTPDGTLKIARPDYSKAPVACLNLRCSGVGNNVLELSVTYDISKQYSTVTALSQSQGNEISQAIPILKSVATDSDTPSRPLVLRKGHIDNTQFLTNIAENIIHEGKLCSVTVMAKVQGHFVEPGVLWEPGQRVTIFSEPHEIDETFFLTKRTFIGGRFGTFTLLKLQQDNVWLST</sequence>
<feature type="domain" description="Baseplate hub protein gp44-like N-terminal" evidence="1">
    <location>
        <begin position="14"/>
        <end position="95"/>
    </location>
</feature>
<evidence type="ECO:0000259" key="2">
    <source>
        <dbReference type="Pfam" id="PF22174"/>
    </source>
</evidence>
<dbReference type="PIRSF" id="PIRSF004440">
    <property type="entry name" value="GpP"/>
    <property type="match status" value="1"/>
</dbReference>
<geneLocation type="plasmid" evidence="5">
    <name>pLaw3</name>
</geneLocation>
<dbReference type="Gene3D" id="3.30.1920.10">
    <property type="entry name" value="Baseplate protein-like domains - 2 layer sandwich fold"/>
    <property type="match status" value="1"/>
</dbReference>
<dbReference type="InterPro" id="IPR053981">
    <property type="entry name" value="Gp44/GpP-like_2nd"/>
</dbReference>
<dbReference type="InterPro" id="IPR049354">
    <property type="entry name" value="GpP-like_N"/>
</dbReference>
<dbReference type="EMBL" id="AM180255">
    <property type="protein sequence ID" value="CAJ54027.1"/>
    <property type="molecule type" value="Genomic_DNA"/>
</dbReference>
<evidence type="ECO:0000259" key="3">
    <source>
        <dbReference type="Pfam" id="PF22255"/>
    </source>
</evidence>
<feature type="domain" description="Baseplate hub protein gp44/GpP-like second" evidence="3">
    <location>
        <begin position="97"/>
        <end position="179"/>
    </location>
</feature>